<organism evidence="1 2">
    <name type="scientific">Fadolivirus FV1/VV64</name>
    <dbReference type="NCBI Taxonomy" id="3070911"/>
    <lineage>
        <taxon>Viruses</taxon>
        <taxon>Varidnaviria</taxon>
        <taxon>Bamfordvirae</taxon>
        <taxon>Nucleocytoviricota</taxon>
        <taxon>Megaviricetes</taxon>
        <taxon>Imitervirales</taxon>
        <taxon>Mimiviridae</taxon>
        <taxon>Klosneuvirinae</taxon>
        <taxon>Fadolivirus</taxon>
        <taxon>Fadolivirus algeromassiliense</taxon>
    </lineage>
</organism>
<dbReference type="Proteomes" id="UP001162001">
    <property type="component" value="Segment"/>
</dbReference>
<protein>
    <submittedName>
        <fullName evidence="1">Uncharacterized protein</fullName>
    </submittedName>
</protein>
<accession>A0A7D3R132</accession>
<evidence type="ECO:0000313" key="1">
    <source>
        <dbReference type="EMBL" id="QKF93518.1"/>
    </source>
</evidence>
<proteinExistence type="predicted"/>
<sequence>MSYYEYSETPESEKVGIVKQSSIDKTFDNKILLDIKKTLDNQNKMLSRMTKTHEIKQILKEIDKQQKILEPYIRKDKIKLNEIEKNKNKPILTNTNIENNNMKQLDNNDIVIKISI</sequence>
<name>A0A7D3R132_9VIRU</name>
<gene>
    <name evidence="1" type="ORF">Fadolivirus_1_60</name>
</gene>
<keyword evidence="2" id="KW-1185">Reference proteome</keyword>
<evidence type="ECO:0000313" key="2">
    <source>
        <dbReference type="Proteomes" id="UP001162001"/>
    </source>
</evidence>
<dbReference type="EMBL" id="MT418680">
    <property type="protein sequence ID" value="QKF93518.1"/>
    <property type="molecule type" value="Genomic_DNA"/>
</dbReference>
<reference evidence="1 2" key="1">
    <citation type="submission" date="2020-04" db="EMBL/GenBank/DDBJ databases">
        <title>Advantages and limits of metagenomic assembly and binning of a giant virus.</title>
        <authorList>
            <person name="Schulz F."/>
            <person name="Andreani J."/>
            <person name="Francis R."/>
            <person name="Boudjemaa H."/>
            <person name="Bou Khalil J.Y."/>
            <person name="Lee J."/>
            <person name="La Scola B."/>
            <person name="Woyke T."/>
        </authorList>
    </citation>
    <scope>NUCLEOTIDE SEQUENCE [LARGE SCALE GENOMIC DNA]</scope>
    <source>
        <strain evidence="1 2">FV1/VV64</strain>
    </source>
</reference>